<dbReference type="AlphaFoldDB" id="A0A4Z0BKQ2"/>
<dbReference type="PANTHER" id="PTHR30024:SF47">
    <property type="entry name" value="TAURINE-BINDING PERIPLASMIC PROTEIN"/>
    <property type="match status" value="1"/>
</dbReference>
<dbReference type="SMART" id="SM00062">
    <property type="entry name" value="PBPb"/>
    <property type="match status" value="1"/>
</dbReference>
<evidence type="ECO:0000313" key="5">
    <source>
        <dbReference type="EMBL" id="TFY99902.1"/>
    </source>
</evidence>
<sequence>MGRNKIDYRLADPVHINPGEPAMLKTTLRRRALGLAVAAAVFVAAGPALAQATKLRVSTIPIIDTAPLQVAMAKGFFKDEGLEIDTTPMAGGAAGLPALAAGQVQIAFSNIISTLLGAKQGLGFEIVAAGSGTADKAPDFGGLIATKAGGIKTGKDLEGKRLAVNTRNNIGWMYAREWVRSTGGDPDKVTYVEVPFPQMPDAVRGNRADAAFVMDPFMSAAVEQGDVQVIGWPWSDVQKRVPIAQYVATRSYIQQNPQVIEKFVRAYNKGVDWTNANKGSDEWLRIISGYTKLPPERIKGLVLPPFEKTVDPAALDRVVELMRKNGMIEGAFDAKPLLYKTATQAPR</sequence>
<dbReference type="Gene3D" id="3.40.190.10">
    <property type="entry name" value="Periplasmic binding protein-like II"/>
    <property type="match status" value="2"/>
</dbReference>
<evidence type="ECO:0000313" key="6">
    <source>
        <dbReference type="Proteomes" id="UP000297564"/>
    </source>
</evidence>
<comment type="similarity">
    <text evidence="2">Belongs to the bacterial solute-binding protein SsuA/TauA family.</text>
</comment>
<evidence type="ECO:0000256" key="2">
    <source>
        <dbReference type="ARBA" id="ARBA00010742"/>
    </source>
</evidence>
<dbReference type="InterPro" id="IPR001638">
    <property type="entry name" value="Solute-binding_3/MltF_N"/>
</dbReference>
<dbReference type="OrthoDB" id="8877897at2"/>
<gene>
    <name evidence="5" type="ORF">EZ242_12265</name>
</gene>
<keyword evidence="3" id="KW-0732">Signal</keyword>
<reference evidence="5 6" key="1">
    <citation type="submission" date="2019-03" db="EMBL/GenBank/DDBJ databases">
        <title>Ramlibacter rhizophilus CCTCC AB2015357, whole genome shotgun sequence.</title>
        <authorList>
            <person name="Zhang X."/>
            <person name="Feng G."/>
            <person name="Zhu H."/>
        </authorList>
    </citation>
    <scope>NUCLEOTIDE SEQUENCE [LARGE SCALE GENOMIC DNA]</scope>
    <source>
        <strain evidence="5 6">CCTCC AB2015357</strain>
    </source>
</reference>
<dbReference type="InterPro" id="IPR015168">
    <property type="entry name" value="SsuA/THI5"/>
</dbReference>
<evidence type="ECO:0000256" key="3">
    <source>
        <dbReference type="ARBA" id="ARBA00022729"/>
    </source>
</evidence>
<dbReference type="SUPFAM" id="SSF53850">
    <property type="entry name" value="Periplasmic binding protein-like II"/>
    <property type="match status" value="1"/>
</dbReference>
<comment type="subcellular location">
    <subcellularLocation>
        <location evidence="1">Periplasm</location>
    </subcellularLocation>
</comment>
<keyword evidence="6" id="KW-1185">Reference proteome</keyword>
<protein>
    <recommendedName>
        <fullName evidence="4">Solute-binding protein family 3/N-terminal domain-containing protein</fullName>
    </recommendedName>
</protein>
<dbReference type="Pfam" id="PF09084">
    <property type="entry name" value="NMT1"/>
    <property type="match status" value="1"/>
</dbReference>
<proteinExistence type="inferred from homology"/>
<feature type="domain" description="Solute-binding protein family 3/N-terminal" evidence="4">
    <location>
        <begin position="54"/>
        <end position="287"/>
    </location>
</feature>
<evidence type="ECO:0000256" key="1">
    <source>
        <dbReference type="ARBA" id="ARBA00004418"/>
    </source>
</evidence>
<evidence type="ECO:0000259" key="4">
    <source>
        <dbReference type="SMART" id="SM00062"/>
    </source>
</evidence>
<dbReference type="GO" id="GO:0042597">
    <property type="term" value="C:periplasmic space"/>
    <property type="evidence" value="ECO:0007669"/>
    <property type="project" value="UniProtKB-SubCell"/>
</dbReference>
<accession>A0A4Z0BKQ2</accession>
<organism evidence="5 6">
    <name type="scientific">Ramlibacter rhizophilus</name>
    <dbReference type="NCBI Taxonomy" id="1781167"/>
    <lineage>
        <taxon>Bacteria</taxon>
        <taxon>Pseudomonadati</taxon>
        <taxon>Pseudomonadota</taxon>
        <taxon>Betaproteobacteria</taxon>
        <taxon>Burkholderiales</taxon>
        <taxon>Comamonadaceae</taxon>
        <taxon>Ramlibacter</taxon>
    </lineage>
</organism>
<name>A0A4Z0BKQ2_9BURK</name>
<dbReference type="EMBL" id="SMLL01000004">
    <property type="protein sequence ID" value="TFY99902.1"/>
    <property type="molecule type" value="Genomic_DNA"/>
</dbReference>
<dbReference type="Proteomes" id="UP000297564">
    <property type="component" value="Unassembled WGS sequence"/>
</dbReference>
<dbReference type="PANTHER" id="PTHR30024">
    <property type="entry name" value="ALIPHATIC SULFONATES-BINDING PROTEIN-RELATED"/>
    <property type="match status" value="1"/>
</dbReference>
<comment type="caution">
    <text evidence="5">The sequence shown here is derived from an EMBL/GenBank/DDBJ whole genome shotgun (WGS) entry which is preliminary data.</text>
</comment>